<dbReference type="Pfam" id="PF26239">
    <property type="entry name" value="DUF8054"/>
    <property type="match status" value="1"/>
</dbReference>
<proteinExistence type="predicted"/>
<dbReference type="Proteomes" id="UP001597034">
    <property type="component" value="Unassembled WGS sequence"/>
</dbReference>
<dbReference type="RefSeq" id="WP_256399709.1">
    <property type="nucleotide sequence ID" value="NZ_JANHJR010000002.1"/>
</dbReference>
<comment type="caution">
    <text evidence="3">The sequence shown here is derived from an EMBL/GenBank/DDBJ whole genome shotgun (WGS) entry which is preliminary data.</text>
</comment>
<keyword evidence="4" id="KW-1185">Reference proteome</keyword>
<gene>
    <name evidence="3" type="ORF">ACFSBL_01975</name>
</gene>
<evidence type="ECO:0000259" key="2">
    <source>
        <dbReference type="Pfam" id="PF26239"/>
    </source>
</evidence>
<evidence type="ECO:0000313" key="3">
    <source>
        <dbReference type="EMBL" id="MFD1644439.1"/>
    </source>
</evidence>
<organism evidence="3 4">
    <name type="scientific">Haloarchaeobius litoreus</name>
    <dbReference type="NCBI Taxonomy" id="755306"/>
    <lineage>
        <taxon>Archaea</taxon>
        <taxon>Methanobacteriati</taxon>
        <taxon>Methanobacteriota</taxon>
        <taxon>Stenosarchaea group</taxon>
        <taxon>Halobacteria</taxon>
        <taxon>Halobacteriales</taxon>
        <taxon>Halorubellaceae</taxon>
        <taxon>Haloarchaeobius</taxon>
    </lineage>
</organism>
<dbReference type="AlphaFoldDB" id="A0ABD6DDM8"/>
<feature type="domain" description="DUF8054" evidence="2">
    <location>
        <begin position="2"/>
        <end position="174"/>
    </location>
</feature>
<accession>A0ABD6DDM8</accession>
<protein>
    <recommendedName>
        <fullName evidence="2">DUF8054 domain-containing protein</fullName>
    </recommendedName>
</protein>
<dbReference type="InterPro" id="IPR058367">
    <property type="entry name" value="DUF8054"/>
</dbReference>
<evidence type="ECO:0000256" key="1">
    <source>
        <dbReference type="SAM" id="MobiDB-lite"/>
    </source>
</evidence>
<feature type="region of interest" description="Disordered" evidence="1">
    <location>
        <begin position="165"/>
        <end position="184"/>
    </location>
</feature>
<evidence type="ECO:0000313" key="4">
    <source>
        <dbReference type="Proteomes" id="UP001597034"/>
    </source>
</evidence>
<sequence>MRLPRGDLVRSRTATAPDDTLAWALDATHTGYLVLEPADALLGGEDDACVLTLADGVPRLAYHTGTERGGTSALADVAGAGPYSVDCYAVDRAAIEDLPDADELVVSPDAPAERLAGDSALAERTRAAAPAGWTDEAATPADPVEAFLADEERLDAIRDRAREEARRKAREWDLTDALVDGDEN</sequence>
<reference evidence="3 4" key="1">
    <citation type="journal article" date="2019" name="Int. J. Syst. Evol. Microbiol.">
        <title>The Global Catalogue of Microorganisms (GCM) 10K type strain sequencing project: providing services to taxonomists for standard genome sequencing and annotation.</title>
        <authorList>
            <consortium name="The Broad Institute Genomics Platform"/>
            <consortium name="The Broad Institute Genome Sequencing Center for Infectious Disease"/>
            <person name="Wu L."/>
            <person name="Ma J."/>
        </authorList>
    </citation>
    <scope>NUCLEOTIDE SEQUENCE [LARGE SCALE GENOMIC DNA]</scope>
    <source>
        <strain evidence="3 4">CGMCC 1.10390</strain>
    </source>
</reference>
<name>A0ABD6DDM8_9EURY</name>
<dbReference type="EMBL" id="JBHUDO010000001">
    <property type="protein sequence ID" value="MFD1644439.1"/>
    <property type="molecule type" value="Genomic_DNA"/>
</dbReference>